<keyword evidence="3" id="KW-0804">Transcription</keyword>
<evidence type="ECO:0000256" key="3">
    <source>
        <dbReference type="ARBA" id="ARBA00023163"/>
    </source>
</evidence>
<proteinExistence type="predicted"/>
<keyword evidence="1" id="KW-0805">Transcription regulation</keyword>
<sequence>MALKKDKFEQMNRLLRNYMINMKHFYTELAPELDVTPQQAHTLFYIEKHAGLIQRELGDHFHLRNASVTSMVKNLERDGYIIRKADQESARIKRIFLTKKGEEKTNEVKEIFDKAYLQIIARLDERDIDAIVKGMTNINNNLKKIS</sequence>
<comment type="caution">
    <text evidence="5">The sequence shown here is derived from an EMBL/GenBank/DDBJ whole genome shotgun (WGS) entry which is preliminary data.</text>
</comment>
<dbReference type="InterPro" id="IPR036388">
    <property type="entry name" value="WH-like_DNA-bd_sf"/>
</dbReference>
<dbReference type="Proteomes" id="UP000276940">
    <property type="component" value="Unassembled WGS sequence"/>
</dbReference>
<organism evidence="5 6">
    <name type="scientific">Limosilactobacillus reuteri</name>
    <name type="common">Lactobacillus reuteri</name>
    <dbReference type="NCBI Taxonomy" id="1598"/>
    <lineage>
        <taxon>Bacteria</taxon>
        <taxon>Bacillati</taxon>
        <taxon>Bacillota</taxon>
        <taxon>Bacilli</taxon>
        <taxon>Lactobacillales</taxon>
        <taxon>Lactobacillaceae</taxon>
        <taxon>Limosilactobacillus</taxon>
    </lineage>
</organism>
<dbReference type="PROSITE" id="PS50995">
    <property type="entry name" value="HTH_MARR_2"/>
    <property type="match status" value="1"/>
</dbReference>
<feature type="domain" description="HTH marR-type" evidence="4">
    <location>
        <begin position="8"/>
        <end position="140"/>
    </location>
</feature>
<dbReference type="PANTHER" id="PTHR42756:SF1">
    <property type="entry name" value="TRANSCRIPTIONAL REPRESSOR OF EMRAB OPERON"/>
    <property type="match status" value="1"/>
</dbReference>
<dbReference type="EMBL" id="PTLS01000027">
    <property type="protein sequence ID" value="RMX25649.1"/>
    <property type="molecule type" value="Genomic_DNA"/>
</dbReference>
<dbReference type="Pfam" id="PF12802">
    <property type="entry name" value="MarR_2"/>
    <property type="match status" value="1"/>
</dbReference>
<gene>
    <name evidence="5" type="ORF">C5O77_05590</name>
</gene>
<dbReference type="InterPro" id="IPR036390">
    <property type="entry name" value="WH_DNA-bd_sf"/>
</dbReference>
<dbReference type="SUPFAM" id="SSF46785">
    <property type="entry name" value="Winged helix' DNA-binding domain"/>
    <property type="match status" value="1"/>
</dbReference>
<dbReference type="GO" id="GO:0003677">
    <property type="term" value="F:DNA binding"/>
    <property type="evidence" value="ECO:0007669"/>
    <property type="project" value="UniProtKB-KW"/>
</dbReference>
<evidence type="ECO:0000259" key="4">
    <source>
        <dbReference type="PROSITE" id="PS50995"/>
    </source>
</evidence>
<protein>
    <submittedName>
        <fullName evidence="5">MarR family transcriptional regulator</fullName>
    </submittedName>
</protein>
<evidence type="ECO:0000256" key="2">
    <source>
        <dbReference type="ARBA" id="ARBA00023125"/>
    </source>
</evidence>
<dbReference type="AlphaFoldDB" id="A0A3M6SDW8"/>
<evidence type="ECO:0000256" key="1">
    <source>
        <dbReference type="ARBA" id="ARBA00023015"/>
    </source>
</evidence>
<keyword evidence="2" id="KW-0238">DNA-binding</keyword>
<dbReference type="InterPro" id="IPR000835">
    <property type="entry name" value="HTH_MarR-typ"/>
</dbReference>
<dbReference type="GO" id="GO:0003700">
    <property type="term" value="F:DNA-binding transcription factor activity"/>
    <property type="evidence" value="ECO:0007669"/>
    <property type="project" value="InterPro"/>
</dbReference>
<dbReference type="PANTHER" id="PTHR42756">
    <property type="entry name" value="TRANSCRIPTIONAL REGULATOR, MARR"/>
    <property type="match status" value="1"/>
</dbReference>
<dbReference type="RefSeq" id="WP_124216272.1">
    <property type="nucleotide sequence ID" value="NZ_PTLS01000027.1"/>
</dbReference>
<dbReference type="SMART" id="SM00347">
    <property type="entry name" value="HTH_MARR"/>
    <property type="match status" value="1"/>
</dbReference>
<reference evidence="5 6" key="1">
    <citation type="journal article" date="2018" name="J Appl Environ Microbiol">
        <title>The gut symbionts Lactobacillus reuteri R2lc and 2010 encode a polyketide synthase cluster that activates the mammalian aryl-hydrocarbon receptor.</title>
        <authorList>
            <person name="Ozcam M."/>
            <person name="Roos S."/>
            <person name="Van Pijkeren J.P."/>
        </authorList>
    </citation>
    <scope>NUCLEOTIDE SEQUENCE [LARGE SCALE GENOMIC DNA]</scope>
    <source>
        <strain evidence="5 6">R2lc</strain>
    </source>
</reference>
<accession>A0A3M6SDW8</accession>
<name>A0A3M6SDW8_LIMRT</name>
<dbReference type="Gene3D" id="1.10.10.10">
    <property type="entry name" value="Winged helix-like DNA-binding domain superfamily/Winged helix DNA-binding domain"/>
    <property type="match status" value="1"/>
</dbReference>
<evidence type="ECO:0000313" key="5">
    <source>
        <dbReference type="EMBL" id="RMX25649.1"/>
    </source>
</evidence>
<evidence type="ECO:0000313" key="6">
    <source>
        <dbReference type="Proteomes" id="UP000276940"/>
    </source>
</evidence>